<dbReference type="SUPFAM" id="SSF69304">
    <property type="entry name" value="Tricorn protease N-terminal domain"/>
    <property type="match status" value="1"/>
</dbReference>
<dbReference type="RefSeq" id="WP_114297559.1">
    <property type="nucleotide sequence ID" value="NZ_QPJT01000009.1"/>
</dbReference>
<dbReference type="SMART" id="SM00460">
    <property type="entry name" value="TGc"/>
    <property type="match status" value="1"/>
</dbReference>
<gene>
    <name evidence="3" type="ORF">DFR58_10953</name>
</gene>
<feature type="chain" id="PRO_5039619964" evidence="1">
    <location>
        <begin position="25"/>
        <end position="573"/>
    </location>
</feature>
<dbReference type="OrthoDB" id="1938904at2"/>
<proteinExistence type="predicted"/>
<evidence type="ECO:0000313" key="3">
    <source>
        <dbReference type="EMBL" id="RCX16826.1"/>
    </source>
</evidence>
<reference evidence="3 4" key="1">
    <citation type="submission" date="2018-07" db="EMBL/GenBank/DDBJ databases">
        <title>Genomic Encyclopedia of Type Strains, Phase IV (KMG-IV): sequencing the most valuable type-strain genomes for metagenomic binning, comparative biology and taxonomic classification.</title>
        <authorList>
            <person name="Goeker M."/>
        </authorList>
    </citation>
    <scope>NUCLEOTIDE SEQUENCE [LARGE SCALE GENOMIC DNA]</scope>
    <source>
        <strain evidence="3 4">DSM 27016</strain>
    </source>
</reference>
<dbReference type="InterPro" id="IPR001611">
    <property type="entry name" value="Leu-rich_rpt"/>
</dbReference>
<dbReference type="InterPro" id="IPR053369">
    <property type="entry name" value="SrfA-induced_signal"/>
</dbReference>
<dbReference type="Gene3D" id="3.10.620.30">
    <property type="match status" value="1"/>
</dbReference>
<dbReference type="PANTHER" id="PTHR32256:SF17">
    <property type="entry name" value="EGF-LIKE DOMAIN-CONTAINING PROTEIN"/>
    <property type="match status" value="1"/>
</dbReference>
<dbReference type="AlphaFoldDB" id="A0A369B8F0"/>
<accession>A0A369B8F0</accession>
<dbReference type="InterPro" id="IPR038765">
    <property type="entry name" value="Papain-like_cys_pep_sf"/>
</dbReference>
<protein>
    <submittedName>
        <fullName evidence="3">Transglutaminase superfamily protein</fullName>
    </submittedName>
</protein>
<dbReference type="InterPro" id="IPR032485">
    <property type="entry name" value="LRP1-like_beta_prop"/>
</dbReference>
<keyword evidence="1" id="KW-0732">Signal</keyword>
<evidence type="ECO:0000313" key="4">
    <source>
        <dbReference type="Proteomes" id="UP000253034"/>
    </source>
</evidence>
<dbReference type="SUPFAM" id="SSF52058">
    <property type="entry name" value="L domain-like"/>
    <property type="match status" value="1"/>
</dbReference>
<sequence>MKGFIKLSCLLFVFSLAVAFNVSAAYAEDAPAVKQSALVEKEGKKILEFPDKNLEKAVREALEKHEGDISLEQAGTLEALDASGRGISELEGIQYLTGLKDLYLFENKIKDITALSALKDLETVYLQDNMIGDIRPLNGLKKIKTIDLWDAQSLDELKLLDRAAEEIIRKVIKPGMTELEKEIALHDYIVCNTDYDKENYYSSTIPKESHDPYGILIKKVGVCDGYAETMNILLSKCGIESIVVIGEGIGDLGWEGHAWNIVKIDGVYYHLDVTYNDPTTEDGSSYMQHKYFNISDTQMGVDHNWDRKKYPACKEDNPIYWIELDENRNAAVGRDVYVTIENESLYRKNLSDGSNAVKLCEDKVSDVSLDGIWIYYRNLSDGNKVYKITLGGTMRTRLNNESSSFVKVYDNMIFYLNDQNRICRMDTNGNSKTFMNSDALTGYFTIKDGWIYYRCFNWGSGAALYRVKPDGTIRLPVIADSLEGFKMTENGYKVSYFLGRFEYIIDDWVYYVNESDGGKIYKIKVAGDGKTKLNDHRSSRIELQSGFIYYKNEYGKYCRMKMDGSTPPEVLED</sequence>
<dbReference type="InterPro" id="IPR002931">
    <property type="entry name" value="Transglutaminase-like"/>
</dbReference>
<dbReference type="PROSITE" id="PS51450">
    <property type="entry name" value="LRR"/>
    <property type="match status" value="2"/>
</dbReference>
<dbReference type="PANTHER" id="PTHR32256">
    <property type="match status" value="1"/>
</dbReference>
<organism evidence="3 4">
    <name type="scientific">Anaerobacterium chartisolvens</name>
    <dbReference type="NCBI Taxonomy" id="1297424"/>
    <lineage>
        <taxon>Bacteria</taxon>
        <taxon>Bacillati</taxon>
        <taxon>Bacillota</taxon>
        <taxon>Clostridia</taxon>
        <taxon>Eubacteriales</taxon>
        <taxon>Oscillospiraceae</taxon>
        <taxon>Anaerobacterium</taxon>
    </lineage>
</organism>
<feature type="signal peptide" evidence="1">
    <location>
        <begin position="1"/>
        <end position="24"/>
    </location>
</feature>
<comment type="caution">
    <text evidence="3">The sequence shown here is derived from an EMBL/GenBank/DDBJ whole genome shotgun (WGS) entry which is preliminary data.</text>
</comment>
<dbReference type="EMBL" id="QPJT01000009">
    <property type="protein sequence ID" value="RCX16826.1"/>
    <property type="molecule type" value="Genomic_DNA"/>
</dbReference>
<keyword evidence="4" id="KW-1185">Reference proteome</keyword>
<evidence type="ECO:0000259" key="2">
    <source>
        <dbReference type="SMART" id="SM00460"/>
    </source>
</evidence>
<evidence type="ECO:0000256" key="1">
    <source>
        <dbReference type="SAM" id="SignalP"/>
    </source>
</evidence>
<name>A0A369B8F0_9FIRM</name>
<dbReference type="Proteomes" id="UP000253034">
    <property type="component" value="Unassembled WGS sequence"/>
</dbReference>
<dbReference type="Pfam" id="PF01841">
    <property type="entry name" value="Transglut_core"/>
    <property type="match status" value="1"/>
</dbReference>
<feature type="domain" description="Transglutaminase-like" evidence="2">
    <location>
        <begin position="215"/>
        <end position="275"/>
    </location>
</feature>
<dbReference type="SUPFAM" id="SSF54001">
    <property type="entry name" value="Cysteine proteinases"/>
    <property type="match status" value="1"/>
</dbReference>
<dbReference type="Gene3D" id="3.80.10.10">
    <property type="entry name" value="Ribonuclease Inhibitor"/>
    <property type="match status" value="1"/>
</dbReference>
<dbReference type="InterPro" id="IPR032675">
    <property type="entry name" value="LRR_dom_sf"/>
</dbReference>
<dbReference type="Pfam" id="PF16472">
    <property type="entry name" value="DUF5050"/>
    <property type="match status" value="3"/>
</dbReference>